<gene>
    <name evidence="1" type="ORF">EVAR_22932_1</name>
</gene>
<sequence length="199" mass="23168">MSSSKYCEDQIAVIMKKCHILCIRNWRVFRKYRQISPRESGGSKGDVMGVMTPLELSLCVIVIIELESVLTELRVCDPLTRSLDPTLTHRLKCQCELRIQCHERRRWPAPSHAPLTDVYLEEEPERKHFFCTRRRFNDDSKQAKNSQRGEYYAHLEELQRKQKKQSYLIWRKNKSYLCASRAKTRVALAPAAAPADDAG</sequence>
<evidence type="ECO:0000313" key="1">
    <source>
        <dbReference type="EMBL" id="GBP30030.1"/>
    </source>
</evidence>
<keyword evidence="2" id="KW-1185">Reference proteome</keyword>
<dbReference type="AlphaFoldDB" id="A0A4C1UUX1"/>
<organism evidence="1 2">
    <name type="scientific">Eumeta variegata</name>
    <name type="common">Bagworm moth</name>
    <name type="synonym">Eumeta japonica</name>
    <dbReference type="NCBI Taxonomy" id="151549"/>
    <lineage>
        <taxon>Eukaryota</taxon>
        <taxon>Metazoa</taxon>
        <taxon>Ecdysozoa</taxon>
        <taxon>Arthropoda</taxon>
        <taxon>Hexapoda</taxon>
        <taxon>Insecta</taxon>
        <taxon>Pterygota</taxon>
        <taxon>Neoptera</taxon>
        <taxon>Endopterygota</taxon>
        <taxon>Lepidoptera</taxon>
        <taxon>Glossata</taxon>
        <taxon>Ditrysia</taxon>
        <taxon>Tineoidea</taxon>
        <taxon>Psychidae</taxon>
        <taxon>Oiketicinae</taxon>
        <taxon>Eumeta</taxon>
    </lineage>
</organism>
<accession>A0A4C1UUX1</accession>
<protein>
    <submittedName>
        <fullName evidence="1">Uncharacterized protein</fullName>
    </submittedName>
</protein>
<dbReference type="EMBL" id="BGZK01000227">
    <property type="protein sequence ID" value="GBP30030.1"/>
    <property type="molecule type" value="Genomic_DNA"/>
</dbReference>
<proteinExistence type="predicted"/>
<reference evidence="1 2" key="1">
    <citation type="journal article" date="2019" name="Commun. Biol.">
        <title>The bagworm genome reveals a unique fibroin gene that provides high tensile strength.</title>
        <authorList>
            <person name="Kono N."/>
            <person name="Nakamura H."/>
            <person name="Ohtoshi R."/>
            <person name="Tomita M."/>
            <person name="Numata K."/>
            <person name="Arakawa K."/>
        </authorList>
    </citation>
    <scope>NUCLEOTIDE SEQUENCE [LARGE SCALE GENOMIC DNA]</scope>
</reference>
<evidence type="ECO:0000313" key="2">
    <source>
        <dbReference type="Proteomes" id="UP000299102"/>
    </source>
</evidence>
<dbReference type="Proteomes" id="UP000299102">
    <property type="component" value="Unassembled WGS sequence"/>
</dbReference>
<comment type="caution">
    <text evidence="1">The sequence shown here is derived from an EMBL/GenBank/DDBJ whole genome shotgun (WGS) entry which is preliminary data.</text>
</comment>
<name>A0A4C1UUX1_EUMVA</name>